<protein>
    <recommendedName>
        <fullName evidence="13">FAD-binding FR-type domain-containing protein</fullName>
    </recommendedName>
</protein>
<dbReference type="Pfam" id="PF01794">
    <property type="entry name" value="Ferric_reduct"/>
    <property type="match status" value="1"/>
</dbReference>
<evidence type="ECO:0000256" key="3">
    <source>
        <dbReference type="ARBA" id="ARBA00022448"/>
    </source>
</evidence>
<keyword evidence="3" id="KW-0813">Transport</keyword>
<keyword evidence="10" id="KW-0325">Glycoprotein</keyword>
<keyword evidence="8" id="KW-0406">Ion transport</keyword>
<dbReference type="STRING" id="5364.A0A5C3MR50"/>
<dbReference type="SFLD" id="SFLDG01168">
    <property type="entry name" value="Ferric_reductase_subgroup_(FRE"/>
    <property type="match status" value="1"/>
</dbReference>
<evidence type="ECO:0000256" key="9">
    <source>
        <dbReference type="ARBA" id="ARBA00023136"/>
    </source>
</evidence>
<dbReference type="Gene3D" id="3.40.50.80">
    <property type="entry name" value="Nucleotide-binding domain of ferredoxin-NADP reductase (FNR) module"/>
    <property type="match status" value="1"/>
</dbReference>
<comment type="subcellular location">
    <subcellularLocation>
        <location evidence="1">Membrane</location>
        <topology evidence="1">Multi-pass membrane protein</topology>
    </subcellularLocation>
</comment>
<dbReference type="OrthoDB" id="4494341at2759"/>
<evidence type="ECO:0000256" key="1">
    <source>
        <dbReference type="ARBA" id="ARBA00004141"/>
    </source>
</evidence>
<evidence type="ECO:0000256" key="11">
    <source>
        <dbReference type="SAM" id="MobiDB-lite"/>
    </source>
</evidence>
<dbReference type="AlphaFoldDB" id="A0A5C3MR50"/>
<gene>
    <name evidence="14" type="ORF">OE88DRAFT_1686164</name>
</gene>
<organism evidence="14 15">
    <name type="scientific">Heliocybe sulcata</name>
    <dbReference type="NCBI Taxonomy" id="5364"/>
    <lineage>
        <taxon>Eukaryota</taxon>
        <taxon>Fungi</taxon>
        <taxon>Dikarya</taxon>
        <taxon>Basidiomycota</taxon>
        <taxon>Agaricomycotina</taxon>
        <taxon>Agaricomycetes</taxon>
        <taxon>Gloeophyllales</taxon>
        <taxon>Gloeophyllaceae</taxon>
        <taxon>Heliocybe</taxon>
    </lineage>
</organism>
<dbReference type="GO" id="GO:0006879">
    <property type="term" value="P:intracellular iron ion homeostasis"/>
    <property type="evidence" value="ECO:0007669"/>
    <property type="project" value="TreeGrafter"/>
</dbReference>
<keyword evidence="4 12" id="KW-0812">Transmembrane</keyword>
<evidence type="ECO:0000256" key="5">
    <source>
        <dbReference type="ARBA" id="ARBA00022982"/>
    </source>
</evidence>
<keyword evidence="9 12" id="KW-0472">Membrane</keyword>
<dbReference type="GO" id="GO:0005886">
    <property type="term" value="C:plasma membrane"/>
    <property type="evidence" value="ECO:0007669"/>
    <property type="project" value="TreeGrafter"/>
</dbReference>
<feature type="transmembrane region" description="Helical" evidence="12">
    <location>
        <begin position="126"/>
        <end position="149"/>
    </location>
</feature>
<comment type="similarity">
    <text evidence="2">Belongs to the ferric reductase (FRE) family.</text>
</comment>
<sequence>MAHSGVSPSLSSMAAPQATGHGGGNSSNVLRKYYQTEYPKEIWWFFGALIALLTAARLVSTVIAFVRRWRFHSRSLSHSVSVSEKDTESGGARTAPFPIALRVPLALVNAWKIVWFRSTIHFGFGYSLNVAEVVLTCAYIVALFTWSFVHTQNLTMNWWANRTGALAAAQFPLVTALGTKNNVISWLTGIGHEKLNYLHRMTARVSLVLLWVHGGARLSIMSRSGNHEDWSEPWFRAGFVATVFLSALVLVSVRPVRERRYEFFVWFHFAVVLIFTVGGYFHVKRFAYTPYLWPCFLIWGLDRFLRLARLAFFSFSSFLSSYTSEAEVRKLSPHLLRVRVPRPRGFHWAPGQTAYLVFPGVSTLPCEAHPFTIGSADPSATTDLPSLPSPSSGGEEGDDLVFFIGVQTGFTKKLAARVDNANGVARVRALVDGPYGHGADLVRSGGYDNAVLVAGGTGLAWGVPVFVDAVRRAKEMEGKARLRRIVFVWAIRERSHITWIAPTLQSTLSLARTVPNLSVSVRVYVTAPSESWDDDSVHSGRSGHENEKEMDIEGVEILSGRPDLGETMREEMARGGREMFVGVCGSASLAGAVKEAARVNPLWGQGSVVRGAPSVELVVESFGYA</sequence>
<dbReference type="CDD" id="cd06186">
    <property type="entry name" value="NOX_Duox_like_FAD_NADP"/>
    <property type="match status" value="1"/>
</dbReference>
<evidence type="ECO:0000256" key="12">
    <source>
        <dbReference type="SAM" id="Phobius"/>
    </source>
</evidence>
<dbReference type="InterPro" id="IPR039261">
    <property type="entry name" value="FNR_nucleotide-bd"/>
</dbReference>
<reference evidence="14 15" key="1">
    <citation type="journal article" date="2019" name="Nat. Ecol. Evol.">
        <title>Megaphylogeny resolves global patterns of mushroom evolution.</title>
        <authorList>
            <person name="Varga T."/>
            <person name="Krizsan K."/>
            <person name="Foldi C."/>
            <person name="Dima B."/>
            <person name="Sanchez-Garcia M."/>
            <person name="Sanchez-Ramirez S."/>
            <person name="Szollosi G.J."/>
            <person name="Szarkandi J.G."/>
            <person name="Papp V."/>
            <person name="Albert L."/>
            <person name="Andreopoulos W."/>
            <person name="Angelini C."/>
            <person name="Antonin V."/>
            <person name="Barry K.W."/>
            <person name="Bougher N.L."/>
            <person name="Buchanan P."/>
            <person name="Buyck B."/>
            <person name="Bense V."/>
            <person name="Catcheside P."/>
            <person name="Chovatia M."/>
            <person name="Cooper J."/>
            <person name="Damon W."/>
            <person name="Desjardin D."/>
            <person name="Finy P."/>
            <person name="Geml J."/>
            <person name="Haridas S."/>
            <person name="Hughes K."/>
            <person name="Justo A."/>
            <person name="Karasinski D."/>
            <person name="Kautmanova I."/>
            <person name="Kiss B."/>
            <person name="Kocsube S."/>
            <person name="Kotiranta H."/>
            <person name="LaButti K.M."/>
            <person name="Lechner B.E."/>
            <person name="Liimatainen K."/>
            <person name="Lipzen A."/>
            <person name="Lukacs Z."/>
            <person name="Mihaltcheva S."/>
            <person name="Morgado L.N."/>
            <person name="Niskanen T."/>
            <person name="Noordeloos M.E."/>
            <person name="Ohm R.A."/>
            <person name="Ortiz-Santana B."/>
            <person name="Ovrebo C."/>
            <person name="Racz N."/>
            <person name="Riley R."/>
            <person name="Savchenko A."/>
            <person name="Shiryaev A."/>
            <person name="Soop K."/>
            <person name="Spirin V."/>
            <person name="Szebenyi C."/>
            <person name="Tomsovsky M."/>
            <person name="Tulloss R.E."/>
            <person name="Uehling J."/>
            <person name="Grigoriev I.V."/>
            <person name="Vagvolgyi C."/>
            <person name="Papp T."/>
            <person name="Martin F.M."/>
            <person name="Miettinen O."/>
            <person name="Hibbett D.S."/>
            <person name="Nagy L.G."/>
        </authorList>
    </citation>
    <scope>NUCLEOTIDE SEQUENCE [LARGE SCALE GENOMIC DNA]</scope>
    <source>
        <strain evidence="14 15">OMC1185</strain>
    </source>
</reference>
<evidence type="ECO:0000256" key="2">
    <source>
        <dbReference type="ARBA" id="ARBA00006278"/>
    </source>
</evidence>
<dbReference type="InterPro" id="IPR013112">
    <property type="entry name" value="FAD-bd_8"/>
</dbReference>
<dbReference type="EMBL" id="ML213524">
    <property type="protein sequence ID" value="TFK47293.1"/>
    <property type="molecule type" value="Genomic_DNA"/>
</dbReference>
<evidence type="ECO:0000256" key="6">
    <source>
        <dbReference type="ARBA" id="ARBA00022989"/>
    </source>
</evidence>
<dbReference type="PANTHER" id="PTHR32361:SF9">
    <property type="entry name" value="FERRIC REDUCTASE TRANSMEMBRANE COMPONENT 3-RELATED"/>
    <property type="match status" value="1"/>
</dbReference>
<evidence type="ECO:0000256" key="10">
    <source>
        <dbReference type="ARBA" id="ARBA00023180"/>
    </source>
</evidence>
<keyword evidence="7" id="KW-0560">Oxidoreductase</keyword>
<dbReference type="InterPro" id="IPR013121">
    <property type="entry name" value="Fe_red_NAD-bd_6"/>
</dbReference>
<evidence type="ECO:0000313" key="14">
    <source>
        <dbReference type="EMBL" id="TFK47293.1"/>
    </source>
</evidence>
<feature type="transmembrane region" description="Helical" evidence="12">
    <location>
        <begin position="233"/>
        <end position="251"/>
    </location>
</feature>
<feature type="transmembrane region" description="Helical" evidence="12">
    <location>
        <begin position="42"/>
        <end position="66"/>
    </location>
</feature>
<keyword evidence="6 12" id="KW-1133">Transmembrane helix</keyword>
<evidence type="ECO:0000313" key="15">
    <source>
        <dbReference type="Proteomes" id="UP000305948"/>
    </source>
</evidence>
<dbReference type="Pfam" id="PF08030">
    <property type="entry name" value="NAD_binding_6"/>
    <property type="match status" value="1"/>
</dbReference>
<dbReference type="InterPro" id="IPR013130">
    <property type="entry name" value="Fe3_Rdtase_TM_dom"/>
</dbReference>
<evidence type="ECO:0000256" key="8">
    <source>
        <dbReference type="ARBA" id="ARBA00023065"/>
    </source>
</evidence>
<proteinExistence type="inferred from homology"/>
<dbReference type="InterPro" id="IPR017927">
    <property type="entry name" value="FAD-bd_FR_type"/>
</dbReference>
<name>A0A5C3MR50_9AGAM</name>
<dbReference type="Pfam" id="PF08022">
    <property type="entry name" value="FAD_binding_8"/>
    <property type="match status" value="1"/>
</dbReference>
<dbReference type="PROSITE" id="PS51384">
    <property type="entry name" value="FAD_FR"/>
    <property type="match status" value="1"/>
</dbReference>
<feature type="domain" description="FAD-binding FR-type" evidence="13">
    <location>
        <begin position="318"/>
        <end position="441"/>
    </location>
</feature>
<feature type="transmembrane region" description="Helical" evidence="12">
    <location>
        <begin position="263"/>
        <end position="283"/>
    </location>
</feature>
<evidence type="ECO:0000256" key="4">
    <source>
        <dbReference type="ARBA" id="ARBA00022692"/>
    </source>
</evidence>
<dbReference type="SFLD" id="SFLDS00052">
    <property type="entry name" value="Ferric_Reductase_Domain"/>
    <property type="match status" value="1"/>
</dbReference>
<keyword evidence="5" id="KW-0249">Electron transport</keyword>
<dbReference type="InterPro" id="IPR051410">
    <property type="entry name" value="Ferric/Cupric_Reductase"/>
</dbReference>
<dbReference type="GO" id="GO:0000293">
    <property type="term" value="F:ferric-chelate reductase activity"/>
    <property type="evidence" value="ECO:0007669"/>
    <property type="project" value="UniProtKB-ARBA"/>
</dbReference>
<feature type="compositionally biased region" description="Polar residues" evidence="11">
    <location>
        <begin position="1"/>
        <end position="14"/>
    </location>
</feature>
<evidence type="ECO:0000256" key="7">
    <source>
        <dbReference type="ARBA" id="ARBA00023002"/>
    </source>
</evidence>
<dbReference type="SUPFAM" id="SSF52343">
    <property type="entry name" value="Ferredoxin reductase-like, C-terminal NADP-linked domain"/>
    <property type="match status" value="1"/>
</dbReference>
<accession>A0A5C3MR50</accession>
<dbReference type="GO" id="GO:0015677">
    <property type="term" value="P:copper ion import"/>
    <property type="evidence" value="ECO:0007669"/>
    <property type="project" value="TreeGrafter"/>
</dbReference>
<dbReference type="PANTHER" id="PTHR32361">
    <property type="entry name" value="FERRIC/CUPRIC REDUCTASE TRANSMEMBRANE COMPONENT"/>
    <property type="match status" value="1"/>
</dbReference>
<dbReference type="Proteomes" id="UP000305948">
    <property type="component" value="Unassembled WGS sequence"/>
</dbReference>
<keyword evidence="15" id="KW-1185">Reference proteome</keyword>
<dbReference type="GO" id="GO:0006826">
    <property type="term" value="P:iron ion transport"/>
    <property type="evidence" value="ECO:0007669"/>
    <property type="project" value="TreeGrafter"/>
</dbReference>
<evidence type="ECO:0000259" key="13">
    <source>
        <dbReference type="PROSITE" id="PS51384"/>
    </source>
</evidence>
<feature type="region of interest" description="Disordered" evidence="11">
    <location>
        <begin position="1"/>
        <end position="23"/>
    </location>
</feature>